<evidence type="ECO:0000256" key="4">
    <source>
        <dbReference type="ARBA" id="ARBA00023125"/>
    </source>
</evidence>
<dbReference type="AlphaFoldDB" id="A0A225T0K1"/>
<dbReference type="InterPro" id="IPR015421">
    <property type="entry name" value="PyrdxlP-dep_Trfase_major"/>
</dbReference>
<dbReference type="Pfam" id="PF00392">
    <property type="entry name" value="GntR"/>
    <property type="match status" value="1"/>
</dbReference>
<dbReference type="Pfam" id="PF00155">
    <property type="entry name" value="Aminotran_1_2"/>
    <property type="match status" value="1"/>
</dbReference>
<dbReference type="GO" id="GO:0030170">
    <property type="term" value="F:pyridoxal phosphate binding"/>
    <property type="evidence" value="ECO:0007669"/>
    <property type="project" value="InterPro"/>
</dbReference>
<evidence type="ECO:0000256" key="2">
    <source>
        <dbReference type="ARBA" id="ARBA00022898"/>
    </source>
</evidence>
<dbReference type="PANTHER" id="PTHR46577">
    <property type="entry name" value="HTH-TYPE TRANSCRIPTIONAL REGULATORY PROTEIN GABR"/>
    <property type="match status" value="1"/>
</dbReference>
<evidence type="ECO:0000256" key="5">
    <source>
        <dbReference type="ARBA" id="ARBA00023163"/>
    </source>
</evidence>
<dbReference type="SMART" id="SM00345">
    <property type="entry name" value="HTH_GNTR"/>
    <property type="match status" value="1"/>
</dbReference>
<dbReference type="PANTHER" id="PTHR46577:SF1">
    <property type="entry name" value="HTH-TYPE TRANSCRIPTIONAL REGULATORY PROTEIN GABR"/>
    <property type="match status" value="1"/>
</dbReference>
<keyword evidence="3" id="KW-0805">Transcription regulation</keyword>
<organism evidence="7 8">
    <name type="scientific">Herbaspirillum aquaticum</name>
    <dbReference type="NCBI Taxonomy" id="568783"/>
    <lineage>
        <taxon>Bacteria</taxon>
        <taxon>Pseudomonadati</taxon>
        <taxon>Pseudomonadota</taxon>
        <taxon>Betaproteobacteria</taxon>
        <taxon>Burkholderiales</taxon>
        <taxon>Oxalobacteraceae</taxon>
        <taxon>Herbaspirillum</taxon>
    </lineage>
</organism>
<evidence type="ECO:0000313" key="7">
    <source>
        <dbReference type="EMBL" id="OWY35565.1"/>
    </source>
</evidence>
<dbReference type="InterPro" id="IPR036388">
    <property type="entry name" value="WH-like_DNA-bd_sf"/>
</dbReference>
<dbReference type="EMBL" id="NJGV01000005">
    <property type="protein sequence ID" value="OWY35565.1"/>
    <property type="molecule type" value="Genomic_DNA"/>
</dbReference>
<dbReference type="GO" id="GO:0003677">
    <property type="term" value="F:DNA binding"/>
    <property type="evidence" value="ECO:0007669"/>
    <property type="project" value="UniProtKB-KW"/>
</dbReference>
<gene>
    <name evidence="7" type="ORF">CEJ45_07050</name>
</gene>
<comment type="similarity">
    <text evidence="1">In the C-terminal section; belongs to the class-I pyridoxal-phosphate-dependent aminotransferase family.</text>
</comment>
<proteinExistence type="inferred from homology"/>
<evidence type="ECO:0000259" key="6">
    <source>
        <dbReference type="PROSITE" id="PS50949"/>
    </source>
</evidence>
<accession>A0A225T0K1</accession>
<reference evidence="7 8" key="1">
    <citation type="journal article" date="2010" name="Int. J. Syst. Evol. Microbiol.">
        <title>Reclassification of Herbaspirillum putei as a later heterotypic synonym of Herbaspirillum huttiense, with the description of H. huttiense subsp. huttiense subsp. nov. and H. huttiense subsp. putei subsp. nov., comb. nov., and description of Herbaspirillum aquaticum sp. nov.</title>
        <authorList>
            <person name="Dobritsa A.P."/>
            <person name="Reddy M.C."/>
            <person name="Samadpour M."/>
        </authorList>
    </citation>
    <scope>NUCLEOTIDE SEQUENCE [LARGE SCALE GENOMIC DNA]</scope>
    <source>
        <strain evidence="7 8">IEH 4430</strain>
    </source>
</reference>
<protein>
    <submittedName>
        <fullName evidence="7">GntR family transcriptional regulator</fullName>
    </submittedName>
</protein>
<keyword evidence="8" id="KW-1185">Reference proteome</keyword>
<dbReference type="InterPro" id="IPR015424">
    <property type="entry name" value="PyrdxlP-dep_Trfase"/>
</dbReference>
<dbReference type="SUPFAM" id="SSF46785">
    <property type="entry name" value="Winged helix' DNA-binding domain"/>
    <property type="match status" value="1"/>
</dbReference>
<feature type="domain" description="HTH gntR-type" evidence="6">
    <location>
        <begin position="25"/>
        <end position="93"/>
    </location>
</feature>
<dbReference type="CDD" id="cd00609">
    <property type="entry name" value="AAT_like"/>
    <property type="match status" value="1"/>
</dbReference>
<dbReference type="InterPro" id="IPR051446">
    <property type="entry name" value="HTH_trans_reg/aminotransferase"/>
</dbReference>
<dbReference type="Proteomes" id="UP000214747">
    <property type="component" value="Unassembled WGS sequence"/>
</dbReference>
<dbReference type="InterPro" id="IPR036390">
    <property type="entry name" value="WH_DNA-bd_sf"/>
</dbReference>
<dbReference type="InterPro" id="IPR000524">
    <property type="entry name" value="Tscrpt_reg_HTH_GntR"/>
</dbReference>
<dbReference type="PROSITE" id="PS50949">
    <property type="entry name" value="HTH_GNTR"/>
    <property type="match status" value="1"/>
</dbReference>
<name>A0A225T0K1_9BURK</name>
<evidence type="ECO:0000256" key="3">
    <source>
        <dbReference type="ARBA" id="ARBA00023015"/>
    </source>
</evidence>
<keyword evidence="2" id="KW-0663">Pyridoxal phosphate</keyword>
<dbReference type="InterPro" id="IPR004839">
    <property type="entry name" value="Aminotransferase_I/II_large"/>
</dbReference>
<dbReference type="Gene3D" id="3.40.640.10">
    <property type="entry name" value="Type I PLP-dependent aspartate aminotransferase-like (Major domain)"/>
    <property type="match status" value="1"/>
</dbReference>
<dbReference type="GO" id="GO:0003700">
    <property type="term" value="F:DNA-binding transcription factor activity"/>
    <property type="evidence" value="ECO:0007669"/>
    <property type="project" value="InterPro"/>
</dbReference>
<dbReference type="SUPFAM" id="SSF53383">
    <property type="entry name" value="PLP-dependent transferases"/>
    <property type="match status" value="1"/>
</dbReference>
<dbReference type="CDD" id="cd07377">
    <property type="entry name" value="WHTH_GntR"/>
    <property type="match status" value="1"/>
</dbReference>
<comment type="caution">
    <text evidence="7">The sequence shown here is derived from an EMBL/GenBank/DDBJ whole genome shotgun (WGS) entry which is preliminary data.</text>
</comment>
<keyword evidence="5" id="KW-0804">Transcription</keyword>
<evidence type="ECO:0000256" key="1">
    <source>
        <dbReference type="ARBA" id="ARBA00005384"/>
    </source>
</evidence>
<dbReference type="Gene3D" id="1.10.10.10">
    <property type="entry name" value="Winged helix-like DNA-binding domain superfamily/Winged helix DNA-binding domain"/>
    <property type="match status" value="1"/>
</dbReference>
<evidence type="ECO:0000313" key="8">
    <source>
        <dbReference type="Proteomes" id="UP000214747"/>
    </source>
</evidence>
<sequence length="470" mass="51366">MARPEPPHATDPSLHWIARFSAHGGPRYLQIVGFMEQAIADERLKPGDRLPPQRMLAERLQVDLTTVTRAYGEARRRQLLEGRGAAGTFVAAPKVDLSQVLDLSMNIPPPPTGIDLDDLLRQGVSQVLIHSDVDLLMTYHLGGGSSTDRAAGAMWLQDMLGPVDDSRVLACPGAQSALAALLLSQTRPGDTILAEPLAYPGLLAAAAQLGRRVVAVGADHEGMRPDLLTTMVRKHGARLVYLNPTLQNPTTHTMPATRRAEIAALATRLDLRIIEDDPYWRFAVHAPRPLAHYAPRHVFYVSTLAKCLLPGLRTAYVLTPEGQAQDEVLAALRSFVLMSTPLTTALSTQWIHDGTAATLATGIRQEAWARQELALRTLGDESLADSGGIHLWKALPAHWKGQDFVGRAREAGLNVVSQASFVAGEPEAQRGMAPHIRISLGRSRSRFELVHALRRLMELAHRRSLREVVV</sequence>
<dbReference type="RefSeq" id="WP_088754453.1">
    <property type="nucleotide sequence ID" value="NZ_NJGV01000005.1"/>
</dbReference>
<keyword evidence="4" id="KW-0238">DNA-binding</keyword>